<dbReference type="AlphaFoldDB" id="A0A1G2L062"/>
<dbReference type="GO" id="GO:0003677">
    <property type="term" value="F:DNA binding"/>
    <property type="evidence" value="ECO:0007669"/>
    <property type="project" value="InterPro"/>
</dbReference>
<keyword evidence="1" id="KW-0472">Membrane</keyword>
<dbReference type="PANTHER" id="PTHR34475">
    <property type="match status" value="1"/>
</dbReference>
<dbReference type="Gene3D" id="1.10.260.40">
    <property type="entry name" value="lambda repressor-like DNA-binding domains"/>
    <property type="match status" value="1"/>
</dbReference>
<protein>
    <recommendedName>
        <fullName evidence="4">HTH cro/C1-type domain-containing protein</fullName>
    </recommendedName>
</protein>
<reference evidence="2 3" key="1">
    <citation type="journal article" date="2016" name="Nat. Commun.">
        <title>Thousands of microbial genomes shed light on interconnected biogeochemical processes in an aquifer system.</title>
        <authorList>
            <person name="Anantharaman K."/>
            <person name="Brown C.T."/>
            <person name="Hug L.A."/>
            <person name="Sharon I."/>
            <person name="Castelle C.J."/>
            <person name="Probst A.J."/>
            <person name="Thomas B.C."/>
            <person name="Singh A."/>
            <person name="Wilkins M.J."/>
            <person name="Karaoz U."/>
            <person name="Brodie E.L."/>
            <person name="Williams K.H."/>
            <person name="Hubbard S.S."/>
            <person name="Banfield J.F."/>
        </authorList>
    </citation>
    <scope>NUCLEOTIDE SEQUENCE [LARGE SCALE GENOMIC DNA]</scope>
</reference>
<proteinExistence type="predicted"/>
<evidence type="ECO:0000313" key="3">
    <source>
        <dbReference type="Proteomes" id="UP000178510"/>
    </source>
</evidence>
<keyword evidence="1" id="KW-1133">Transmembrane helix</keyword>
<evidence type="ECO:0000256" key="1">
    <source>
        <dbReference type="SAM" id="Phobius"/>
    </source>
</evidence>
<dbReference type="Gene3D" id="2.60.40.10">
    <property type="entry name" value="Immunoglobulins"/>
    <property type="match status" value="1"/>
</dbReference>
<dbReference type="InterPro" id="IPR013783">
    <property type="entry name" value="Ig-like_fold"/>
</dbReference>
<dbReference type="CDD" id="cd00093">
    <property type="entry name" value="HTH_XRE"/>
    <property type="match status" value="1"/>
</dbReference>
<sequence>MSDSFRNFGNSSLLGERLRQAREEMRMTHETLGRHACISSRYIRALESGDWRAFSAKVYAQGALKRVIGVCRMEDADFLVNALDQEWEAAFPDIRATPRSFIKNIVYPRAFALTPRRIGIGTAVGILVLVAGFWGIRLVAFAAPPILRLIEPEDHAGYESFAVSVRGRTEKESRLTVNGRELTLDERGNFDERIELPQGAHELEFVSRNRFGKEQTVVRHIFVK</sequence>
<dbReference type="STRING" id="1802274.A3J58_01515"/>
<gene>
    <name evidence="2" type="ORF">A3J58_01515</name>
</gene>
<keyword evidence="1" id="KW-0812">Transmembrane</keyword>
<accession>A0A1G2L062</accession>
<dbReference type="Pfam" id="PF09136">
    <property type="entry name" value="Glucodextran_B"/>
    <property type="match status" value="1"/>
</dbReference>
<feature type="transmembrane region" description="Helical" evidence="1">
    <location>
        <begin position="118"/>
        <end position="143"/>
    </location>
</feature>
<name>A0A1G2L062_9BACT</name>
<dbReference type="Pfam" id="PF13413">
    <property type="entry name" value="HTH_25"/>
    <property type="match status" value="1"/>
</dbReference>
<evidence type="ECO:0000313" key="2">
    <source>
        <dbReference type="EMBL" id="OHA04141.1"/>
    </source>
</evidence>
<dbReference type="Proteomes" id="UP000178510">
    <property type="component" value="Unassembled WGS sequence"/>
</dbReference>
<comment type="caution">
    <text evidence="2">The sequence shown here is derived from an EMBL/GenBank/DDBJ whole genome shotgun (WGS) entry which is preliminary data.</text>
</comment>
<dbReference type="SUPFAM" id="SSF47413">
    <property type="entry name" value="lambda repressor-like DNA-binding domains"/>
    <property type="match status" value="1"/>
</dbReference>
<dbReference type="EMBL" id="MHQM01000012">
    <property type="protein sequence ID" value="OHA04141.1"/>
    <property type="molecule type" value="Genomic_DNA"/>
</dbReference>
<evidence type="ECO:0008006" key="4">
    <source>
        <dbReference type="Google" id="ProtNLM"/>
    </source>
</evidence>
<organism evidence="2 3">
    <name type="scientific">Candidatus Sungbacteria bacterium RIFCSPHIGHO2_02_FULL_52_23</name>
    <dbReference type="NCBI Taxonomy" id="1802274"/>
    <lineage>
        <taxon>Bacteria</taxon>
        <taxon>Candidatus Sungiibacteriota</taxon>
    </lineage>
</organism>
<dbReference type="InterPro" id="IPR010982">
    <property type="entry name" value="Lambda_DNA-bd_dom_sf"/>
</dbReference>
<dbReference type="InterPro" id="IPR050400">
    <property type="entry name" value="Bact_Cytoskel_RodZ"/>
</dbReference>
<dbReference type="InterPro" id="IPR001387">
    <property type="entry name" value="Cro/C1-type_HTH"/>
</dbReference>
<dbReference type="PANTHER" id="PTHR34475:SF1">
    <property type="entry name" value="CYTOSKELETON PROTEIN RODZ"/>
    <property type="match status" value="1"/>
</dbReference>